<evidence type="ECO:0008006" key="3">
    <source>
        <dbReference type="Google" id="ProtNLM"/>
    </source>
</evidence>
<dbReference type="InterPro" id="IPR036196">
    <property type="entry name" value="Ptyr_pPase_sf"/>
</dbReference>
<gene>
    <name evidence="1" type="ORF">GCM10023153_33370</name>
</gene>
<dbReference type="EMBL" id="BAABFX010000050">
    <property type="protein sequence ID" value="GAA4403390.1"/>
    <property type="molecule type" value="Genomic_DNA"/>
</dbReference>
<organism evidence="1 2">
    <name type="scientific">Ornithinibacter aureus</name>
    <dbReference type="NCBI Taxonomy" id="622664"/>
    <lineage>
        <taxon>Bacteria</taxon>
        <taxon>Bacillati</taxon>
        <taxon>Actinomycetota</taxon>
        <taxon>Actinomycetes</taxon>
        <taxon>Micrococcales</taxon>
        <taxon>Intrasporangiaceae</taxon>
        <taxon>Ornithinibacter</taxon>
    </lineage>
</organism>
<dbReference type="Proteomes" id="UP001500390">
    <property type="component" value="Unassembled WGS sequence"/>
</dbReference>
<dbReference type="Gene3D" id="3.40.50.2300">
    <property type="match status" value="1"/>
</dbReference>
<reference evidence="2" key="1">
    <citation type="journal article" date="2019" name="Int. J. Syst. Evol. Microbiol.">
        <title>The Global Catalogue of Microorganisms (GCM) 10K type strain sequencing project: providing services to taxonomists for standard genome sequencing and annotation.</title>
        <authorList>
            <consortium name="The Broad Institute Genomics Platform"/>
            <consortium name="The Broad Institute Genome Sequencing Center for Infectious Disease"/>
            <person name="Wu L."/>
            <person name="Ma J."/>
        </authorList>
    </citation>
    <scope>NUCLEOTIDE SEQUENCE [LARGE SCALE GENOMIC DNA]</scope>
    <source>
        <strain evidence="2">JCM 17738</strain>
    </source>
</reference>
<comment type="caution">
    <text evidence="1">The sequence shown here is derived from an EMBL/GenBank/DDBJ whole genome shotgun (WGS) entry which is preliminary data.</text>
</comment>
<keyword evidence="2" id="KW-1185">Reference proteome</keyword>
<proteinExistence type="predicted"/>
<dbReference type="SUPFAM" id="SSF52788">
    <property type="entry name" value="Phosphotyrosine protein phosphatases I"/>
    <property type="match status" value="1"/>
</dbReference>
<protein>
    <recommendedName>
        <fullName evidence="3">Phosphotyrosine protein phosphatase I domain-containing protein</fullName>
    </recommendedName>
</protein>
<evidence type="ECO:0000313" key="1">
    <source>
        <dbReference type="EMBL" id="GAA4403390.1"/>
    </source>
</evidence>
<accession>A0ABP8KAV5</accession>
<name>A0ABP8KAV5_9MICO</name>
<sequence>MAEELRARGGDPLGHVSRCLTREILDGADVVLTFEFAQRIRIVERWPDQAIKVFGLHQFTEALGRVGSQARGLALLDEVYGTARPDGINHDVADPYRRGAAAARVCADEVDAALAVIVPALTAPAPAAR</sequence>
<evidence type="ECO:0000313" key="2">
    <source>
        <dbReference type="Proteomes" id="UP001500390"/>
    </source>
</evidence>